<dbReference type="InterPro" id="IPR018368">
    <property type="entry name" value="ClpA/B_CS1"/>
</dbReference>
<feature type="domain" description="Clp R" evidence="7">
    <location>
        <begin position="2"/>
        <end position="144"/>
    </location>
</feature>
<dbReference type="InterPro" id="IPR019489">
    <property type="entry name" value="Clp_ATPase_C"/>
</dbReference>
<keyword evidence="8" id="KW-0645">Protease</keyword>
<dbReference type="Pfam" id="PF07724">
    <property type="entry name" value="AAA_2"/>
    <property type="match status" value="1"/>
</dbReference>
<dbReference type="Pfam" id="PF17871">
    <property type="entry name" value="AAA_lid_9"/>
    <property type="match status" value="1"/>
</dbReference>
<dbReference type="Pfam" id="PF10431">
    <property type="entry name" value="ClpB_D2-small"/>
    <property type="match status" value="1"/>
</dbReference>
<evidence type="ECO:0000259" key="6">
    <source>
        <dbReference type="PROSITE" id="PS50151"/>
    </source>
</evidence>
<keyword evidence="9" id="KW-1185">Reference proteome</keyword>
<dbReference type="InterPro" id="IPR050130">
    <property type="entry name" value="ClpA_ClpB"/>
</dbReference>
<evidence type="ECO:0000259" key="7">
    <source>
        <dbReference type="PROSITE" id="PS51903"/>
    </source>
</evidence>
<keyword evidence="3 8" id="KW-0067">ATP-binding</keyword>
<dbReference type="PRINTS" id="PR00300">
    <property type="entry name" value="CLPPROTEASEA"/>
</dbReference>
<sequence length="832" mass="92257">MFERFTDRARRVVVLAQEEARMLNHNYIGTEHILLGLIHEGEGVAAKALESLGISLEAVRQQVEEIIGQGQQAPSGHIPFTPRAKKVLELSLREALQLGHNYIGTEHILLGLIREGEGVAAQVLVKLGADLNRVRQQVIQLLHGYQGKEPQAGASGSGEQAPSTSLVLDQFGRNLTQAARESKLDPVIGRDKEIERVMQVLSRRTKNNPVLIGEPGVGKTAVVEGLSQKIVKGEIPETLKDKQLYTLDLGALVAGSRYRGDFEERLKKVLKEIRTRGDIILFIDELHTLVGAGAAEGAIDAASILKPMLARGELQTIGATTLDEYRKHLEKDAALERRFQPIQVDEPTIAHTIEILKGLRDRYEAHHRVSITDGALVAAAQLADRYISDRFLPDKAIDLIDEAGSRMRIRRMTAPPDLREFDEQVAQVRRDKESAIDAQDFERAAGLRDDEKRLLGKKAQREKEWKAGDMDVVAEVDEELIAEVLAVATGIPVFKLTEEESSRLLRMEDELHRRVIGQEDAIKALSQAIRRTRAGLKDPKRPGGSFIFAGPSGVGKTELSKTLAEFLFGDEDALIQLDMSEFMEKHTVSRLFGSPPGYVGYEEGGQLTEKVRRKPFSVVLFDEIEKAHSDIFNSLLQVLEEGRLTDAQGRNVDFKNTVIIMTTNLGTRDISKGQAMGFAKEDDAKTNYDRMKAKVGEELKQHFRPEFLNRVDDVIVFHQLTEAEIIDIVDLMVAKLDERLKDRDMGLELRPGAKRVLASRGYDAVLGARPLRRTIQREIEDVLSEKILYGELRAGQIVVIDVEGEGAEAAFTFAGVPKPDAVLETAAAEAGS</sequence>
<dbReference type="SUPFAM" id="SSF81923">
    <property type="entry name" value="Double Clp-N motif"/>
    <property type="match status" value="1"/>
</dbReference>
<dbReference type="PANTHER" id="PTHR11638:SF18">
    <property type="entry name" value="HEAT SHOCK PROTEIN 104"/>
    <property type="match status" value="1"/>
</dbReference>
<dbReference type="InterPro" id="IPR004176">
    <property type="entry name" value="Clp_R_N"/>
</dbReference>
<dbReference type="InterPro" id="IPR003959">
    <property type="entry name" value="ATPase_AAA_core"/>
</dbReference>
<keyword evidence="4" id="KW-0143">Chaperone</keyword>
<dbReference type="SMART" id="SM00382">
    <property type="entry name" value="AAA"/>
    <property type="match status" value="2"/>
</dbReference>
<feature type="domain" description="UVR" evidence="6">
    <location>
        <begin position="422"/>
        <end position="457"/>
    </location>
</feature>
<accession>A0ABV9E4I8</accession>
<dbReference type="PROSITE" id="PS00870">
    <property type="entry name" value="CLPAB_1"/>
    <property type="match status" value="1"/>
</dbReference>
<dbReference type="RefSeq" id="WP_378580688.1">
    <property type="nucleotide sequence ID" value="NZ_JBHSFQ010000078.1"/>
</dbReference>
<keyword evidence="1 5" id="KW-0677">Repeat</keyword>
<keyword evidence="8" id="KW-0378">Hydrolase</keyword>
<dbReference type="GO" id="GO:0008233">
    <property type="term" value="F:peptidase activity"/>
    <property type="evidence" value="ECO:0007669"/>
    <property type="project" value="UniProtKB-KW"/>
</dbReference>
<dbReference type="PANTHER" id="PTHR11638">
    <property type="entry name" value="ATP-DEPENDENT CLP PROTEASE"/>
    <property type="match status" value="1"/>
</dbReference>
<dbReference type="CDD" id="cd19499">
    <property type="entry name" value="RecA-like_ClpB_Hsp104-like"/>
    <property type="match status" value="1"/>
</dbReference>
<evidence type="ECO:0000256" key="4">
    <source>
        <dbReference type="ARBA" id="ARBA00023186"/>
    </source>
</evidence>
<evidence type="ECO:0000256" key="1">
    <source>
        <dbReference type="ARBA" id="ARBA00022737"/>
    </source>
</evidence>
<dbReference type="CDD" id="cd00009">
    <property type="entry name" value="AAA"/>
    <property type="match status" value="1"/>
</dbReference>
<organism evidence="8 9">
    <name type="scientific">Nocardiopsis mangrovi</name>
    <dbReference type="NCBI Taxonomy" id="1179818"/>
    <lineage>
        <taxon>Bacteria</taxon>
        <taxon>Bacillati</taxon>
        <taxon>Actinomycetota</taxon>
        <taxon>Actinomycetes</taxon>
        <taxon>Streptosporangiales</taxon>
        <taxon>Nocardiopsidaceae</taxon>
        <taxon>Nocardiopsis</taxon>
    </lineage>
</organism>
<dbReference type="Gene3D" id="1.10.8.60">
    <property type="match status" value="2"/>
</dbReference>
<name>A0ABV9E4I8_9ACTN</name>
<dbReference type="GO" id="GO:0005524">
    <property type="term" value="F:ATP binding"/>
    <property type="evidence" value="ECO:0007669"/>
    <property type="project" value="UniProtKB-KW"/>
</dbReference>
<dbReference type="InterPro" id="IPR036628">
    <property type="entry name" value="Clp_N_dom_sf"/>
</dbReference>
<dbReference type="InterPro" id="IPR041546">
    <property type="entry name" value="ClpA/ClpB_AAA_lid"/>
</dbReference>
<dbReference type="Pfam" id="PF00004">
    <property type="entry name" value="AAA"/>
    <property type="match status" value="1"/>
</dbReference>
<feature type="non-terminal residue" evidence="8">
    <location>
        <position position="832"/>
    </location>
</feature>
<dbReference type="PROSITE" id="PS50151">
    <property type="entry name" value="UVR"/>
    <property type="match status" value="1"/>
</dbReference>
<evidence type="ECO:0000313" key="8">
    <source>
        <dbReference type="EMBL" id="MFC4566105.1"/>
    </source>
</evidence>
<dbReference type="Proteomes" id="UP001595923">
    <property type="component" value="Unassembled WGS sequence"/>
</dbReference>
<evidence type="ECO:0000256" key="5">
    <source>
        <dbReference type="PROSITE-ProRule" id="PRU01251"/>
    </source>
</evidence>
<evidence type="ECO:0000256" key="2">
    <source>
        <dbReference type="ARBA" id="ARBA00022741"/>
    </source>
</evidence>
<dbReference type="SMART" id="SM01086">
    <property type="entry name" value="ClpB_D2-small"/>
    <property type="match status" value="1"/>
</dbReference>
<dbReference type="Gene3D" id="4.10.860.10">
    <property type="entry name" value="UVR domain"/>
    <property type="match status" value="1"/>
</dbReference>
<dbReference type="InterPro" id="IPR001943">
    <property type="entry name" value="UVR_dom"/>
</dbReference>
<comment type="caution">
    <text evidence="8">The sequence shown here is derived from an EMBL/GenBank/DDBJ whole genome shotgun (WGS) entry which is preliminary data.</text>
</comment>
<dbReference type="PROSITE" id="PS51903">
    <property type="entry name" value="CLP_R"/>
    <property type="match status" value="1"/>
</dbReference>
<dbReference type="InterPro" id="IPR003593">
    <property type="entry name" value="AAA+_ATPase"/>
</dbReference>
<protein>
    <submittedName>
        <fullName evidence="8">ATP-dependent Clp protease ATP-binding subunit</fullName>
    </submittedName>
</protein>
<dbReference type="Gene3D" id="1.10.1780.10">
    <property type="entry name" value="Clp, N-terminal domain"/>
    <property type="match status" value="1"/>
</dbReference>
<dbReference type="InterPro" id="IPR027417">
    <property type="entry name" value="P-loop_NTPase"/>
</dbReference>
<dbReference type="EMBL" id="JBHSFQ010000078">
    <property type="protein sequence ID" value="MFC4566105.1"/>
    <property type="molecule type" value="Genomic_DNA"/>
</dbReference>
<evidence type="ECO:0000256" key="3">
    <source>
        <dbReference type="ARBA" id="ARBA00022840"/>
    </source>
</evidence>
<keyword evidence="2" id="KW-0547">Nucleotide-binding</keyword>
<dbReference type="Pfam" id="PF02861">
    <property type="entry name" value="Clp_N"/>
    <property type="match status" value="1"/>
</dbReference>
<dbReference type="Gene3D" id="3.40.50.300">
    <property type="entry name" value="P-loop containing nucleotide triphosphate hydrolases"/>
    <property type="match status" value="2"/>
</dbReference>
<gene>
    <name evidence="8" type="ORF">ACFO4E_29990</name>
</gene>
<dbReference type="SUPFAM" id="SSF52540">
    <property type="entry name" value="P-loop containing nucleoside triphosphate hydrolases"/>
    <property type="match status" value="2"/>
</dbReference>
<proteinExistence type="predicted"/>
<dbReference type="GO" id="GO:0006508">
    <property type="term" value="P:proteolysis"/>
    <property type="evidence" value="ECO:0007669"/>
    <property type="project" value="UniProtKB-KW"/>
</dbReference>
<reference evidence="9" key="1">
    <citation type="journal article" date="2019" name="Int. J. Syst. Evol. Microbiol.">
        <title>The Global Catalogue of Microorganisms (GCM) 10K type strain sequencing project: providing services to taxonomists for standard genome sequencing and annotation.</title>
        <authorList>
            <consortium name="The Broad Institute Genomics Platform"/>
            <consortium name="The Broad Institute Genome Sequencing Center for Infectious Disease"/>
            <person name="Wu L."/>
            <person name="Ma J."/>
        </authorList>
    </citation>
    <scope>NUCLEOTIDE SEQUENCE [LARGE SCALE GENOMIC DNA]</scope>
    <source>
        <strain evidence="9">XZYJ18</strain>
    </source>
</reference>
<evidence type="ECO:0000313" key="9">
    <source>
        <dbReference type="Proteomes" id="UP001595923"/>
    </source>
</evidence>
<dbReference type="InterPro" id="IPR001270">
    <property type="entry name" value="ClpA/B"/>
</dbReference>